<dbReference type="Proteomes" id="UP001146468">
    <property type="component" value="Unassembled WGS sequence"/>
</dbReference>
<name>A0A9X3LRE4_9CORY</name>
<keyword evidence="2" id="KW-1185">Reference proteome</keyword>
<evidence type="ECO:0000313" key="1">
    <source>
        <dbReference type="EMBL" id="MCZ9292872.1"/>
    </source>
</evidence>
<dbReference type="AlphaFoldDB" id="A0A9X3LRE4"/>
<evidence type="ECO:0000313" key="2">
    <source>
        <dbReference type="Proteomes" id="UP001146468"/>
    </source>
</evidence>
<organism evidence="1 2">
    <name type="scientific">Corynebacterium meitnerae</name>
    <dbReference type="NCBI Taxonomy" id="2913498"/>
    <lineage>
        <taxon>Bacteria</taxon>
        <taxon>Bacillati</taxon>
        <taxon>Actinomycetota</taxon>
        <taxon>Actinomycetes</taxon>
        <taxon>Mycobacteriales</taxon>
        <taxon>Corynebacteriaceae</taxon>
        <taxon>Corynebacterium</taxon>
    </lineage>
</organism>
<proteinExistence type="predicted"/>
<protein>
    <submittedName>
        <fullName evidence="1">DUF2314 domain-containing protein</fullName>
    </submittedName>
</protein>
<reference evidence="1" key="1">
    <citation type="submission" date="2022-02" db="EMBL/GenBank/DDBJ databases">
        <title>Corynebacterium sp. from urogenital microbiome.</title>
        <authorList>
            <person name="Cappelli E.A."/>
            <person name="Ribeiro T.G."/>
            <person name="Peixe L."/>
        </authorList>
    </citation>
    <scope>NUCLEOTIDE SEQUENCE</scope>
    <source>
        <strain evidence="1">C8Ua_172</strain>
    </source>
</reference>
<dbReference type="RefSeq" id="WP_269964344.1">
    <property type="nucleotide sequence ID" value="NZ_JAKMUS010000001.1"/>
</dbReference>
<accession>A0A9X3LRE4</accession>
<sequence length="110" mass="12478">MNNELFEMPIPVDYHLDNGEKLHAANPTTFIIPHRIKRENLAVGTLVKLVFLLDDPPADQPNGERMWVKISALQGRNYVGELRNEPVLIQGAKLGDFIEFGPEHVIDIHE</sequence>
<dbReference type="EMBL" id="JAKMUS010000001">
    <property type="protein sequence ID" value="MCZ9292872.1"/>
    <property type="molecule type" value="Genomic_DNA"/>
</dbReference>
<comment type="caution">
    <text evidence="1">The sequence shown here is derived from an EMBL/GenBank/DDBJ whole genome shotgun (WGS) entry which is preliminary data.</text>
</comment>
<gene>
    <name evidence="1" type="ORF">L8U60_00005</name>
</gene>